<evidence type="ECO:0000256" key="3">
    <source>
        <dbReference type="ARBA" id="ARBA00022692"/>
    </source>
</evidence>
<reference evidence="7 8" key="1">
    <citation type="journal article" date="2007" name="Genome Res.">
        <title>Genome characteristics of facultatively symbiotic Frankia sp. strains reflect host range and host plant biogeography.</title>
        <authorList>
            <person name="Normand P."/>
            <person name="Lapierre P."/>
            <person name="Tisa L.S."/>
            <person name="Gogarten J.P."/>
            <person name="Alloisio N."/>
            <person name="Bagnarol E."/>
            <person name="Bassi C.A."/>
            <person name="Berry A.M."/>
            <person name="Bickhart D.M."/>
            <person name="Choisne N."/>
            <person name="Couloux A."/>
            <person name="Cournoyer B."/>
            <person name="Cruveiller S."/>
            <person name="Daubin V."/>
            <person name="Demange N."/>
            <person name="Francino M.P."/>
            <person name="Goltsman E."/>
            <person name="Huang Y."/>
            <person name="Kopp O.R."/>
            <person name="Labarre L."/>
            <person name="Lapidus A."/>
            <person name="Lavire C."/>
            <person name="Marechal J."/>
            <person name="Martinez M."/>
            <person name="Mastronunzio J.E."/>
            <person name="Mullin B.C."/>
            <person name="Niemann J."/>
            <person name="Pujic P."/>
            <person name="Rawnsley T."/>
            <person name="Rouy Z."/>
            <person name="Schenowitz C."/>
            <person name="Sellstedt A."/>
            <person name="Tavares F."/>
            <person name="Tomkins J.P."/>
            <person name="Vallenet D."/>
            <person name="Valverde C."/>
            <person name="Wall L.G."/>
            <person name="Wang Y."/>
            <person name="Medigue C."/>
            <person name="Benson D.R."/>
        </authorList>
    </citation>
    <scope>NUCLEOTIDE SEQUENCE [LARGE SCALE GENOMIC DNA]</scope>
    <source>
        <strain evidence="8">DSM 45986 / CECT 9034 / ACN14a</strain>
    </source>
</reference>
<evidence type="ECO:0000256" key="5">
    <source>
        <dbReference type="ARBA" id="ARBA00023136"/>
    </source>
</evidence>
<proteinExistence type="predicted"/>
<dbReference type="InterPro" id="IPR043428">
    <property type="entry name" value="LivM-like"/>
</dbReference>
<dbReference type="GO" id="GO:0005886">
    <property type="term" value="C:plasma membrane"/>
    <property type="evidence" value="ECO:0007669"/>
    <property type="project" value="UniProtKB-SubCell"/>
</dbReference>
<gene>
    <name evidence="7" type="primary">braE</name>
    <name evidence="7" type="ordered locus">FRAAL0727</name>
</gene>
<sequence length="491" mass="50952">MPLRVAGSRSGPSGSAAPGASADSLARADPLAPADPVGHGGPSGPGPGGGPGLPAWHPAVLFAPARLRQLGALLLVGVLAAIVTGPTGNSDKPLQAAKDSIVDVRIVLYLGLAAALWVLLVLGAELRGALERLSAPVRAPIGAAYGRRGGPIVLNLVLLAVAILAPLVVSTAAQQSMVNDIGIYALLALGLNVVVGYAGLLDLGYIAFFAIGAYATAYFTSQTAMPWHAPFVLNPFFVFPIALVLAALAGVILGAPTLRLRGDYLAIVTLGFGEIIHLVANNADGITNGARGAFGVPHLSIDLLGIDYKWGIDPLPYYYLLLAIVIGVMIAFGRLERSRIGRSWAAIREDEIAAEATGVATLRMKLLAFAIGASVSGFAGVLFASKQFFNPQSFSLQASFFVVAVVIFGGMGSRLGVVVGAVVLQGLAFYLRDKVQPADRYIYFGAVIVIMMIFRPQGLVPSRRRRREIELAEEGIGAADSLGAAPTGGHR</sequence>
<dbReference type="PANTHER" id="PTHR30482:SF10">
    <property type="entry name" value="HIGH-AFFINITY BRANCHED-CHAIN AMINO ACID TRANSPORT PROTEIN BRAE"/>
    <property type="match status" value="1"/>
</dbReference>
<keyword evidence="2" id="KW-1003">Cell membrane</keyword>
<dbReference type="RefSeq" id="WP_011601968.1">
    <property type="nucleotide sequence ID" value="NC_008278.1"/>
</dbReference>
<comment type="subcellular location">
    <subcellularLocation>
        <location evidence="1">Cell membrane</location>
        <topology evidence="1">Multi-pass membrane protein</topology>
    </subcellularLocation>
</comment>
<dbReference type="GO" id="GO:0015658">
    <property type="term" value="F:branched-chain amino acid transmembrane transporter activity"/>
    <property type="evidence" value="ECO:0007669"/>
    <property type="project" value="InterPro"/>
</dbReference>
<evidence type="ECO:0000256" key="1">
    <source>
        <dbReference type="ARBA" id="ARBA00004651"/>
    </source>
</evidence>
<keyword evidence="5" id="KW-0472">Membrane</keyword>
<dbReference type="PANTHER" id="PTHR30482">
    <property type="entry name" value="HIGH-AFFINITY BRANCHED-CHAIN AMINO ACID TRANSPORT SYSTEM PERMEASE"/>
    <property type="match status" value="1"/>
</dbReference>
<feature type="compositionally biased region" description="Low complexity" evidence="6">
    <location>
        <begin position="1"/>
        <end position="37"/>
    </location>
</feature>
<evidence type="ECO:0000256" key="6">
    <source>
        <dbReference type="SAM" id="MobiDB-lite"/>
    </source>
</evidence>
<feature type="compositionally biased region" description="Gly residues" evidence="6">
    <location>
        <begin position="38"/>
        <end position="50"/>
    </location>
</feature>
<dbReference type="AlphaFoldDB" id="Q0RSR0"/>
<accession>Q0RSR0</accession>
<dbReference type="eggNOG" id="COG4177">
    <property type="taxonomic scope" value="Bacteria"/>
</dbReference>
<dbReference type="KEGG" id="fal:FRAAL0727"/>
<evidence type="ECO:0000256" key="2">
    <source>
        <dbReference type="ARBA" id="ARBA00022475"/>
    </source>
</evidence>
<feature type="region of interest" description="Disordered" evidence="6">
    <location>
        <begin position="1"/>
        <end position="50"/>
    </location>
</feature>
<dbReference type="HOGENOM" id="CLU_031365_1_1_11"/>
<evidence type="ECO:0000256" key="4">
    <source>
        <dbReference type="ARBA" id="ARBA00022989"/>
    </source>
</evidence>
<evidence type="ECO:0000313" key="8">
    <source>
        <dbReference type="Proteomes" id="UP000000657"/>
    </source>
</evidence>
<evidence type="ECO:0000313" key="7">
    <source>
        <dbReference type="EMBL" id="CAJ59397.1"/>
    </source>
</evidence>
<keyword evidence="8" id="KW-1185">Reference proteome</keyword>
<dbReference type="InterPro" id="IPR001851">
    <property type="entry name" value="ABC_transp_permease"/>
</dbReference>
<dbReference type="CDD" id="cd06581">
    <property type="entry name" value="TM_PBP1_LivM_like"/>
    <property type="match status" value="1"/>
</dbReference>
<keyword evidence="4" id="KW-1133">Transmembrane helix</keyword>
<dbReference type="EMBL" id="CT573213">
    <property type="protein sequence ID" value="CAJ59397.1"/>
    <property type="molecule type" value="Genomic_DNA"/>
</dbReference>
<keyword evidence="3" id="KW-0812">Transmembrane</keyword>
<dbReference type="Pfam" id="PF02653">
    <property type="entry name" value="BPD_transp_2"/>
    <property type="match status" value="1"/>
</dbReference>
<name>Q0RSR0_FRAAA</name>
<dbReference type="STRING" id="326424.FRAAL0727"/>
<dbReference type="Proteomes" id="UP000000657">
    <property type="component" value="Chromosome"/>
</dbReference>
<protein>
    <submittedName>
        <fullName evidence="7">High-affinity branched-chain amino acid transport protein (ABC superfamily, membrane)</fullName>
    </submittedName>
</protein>
<organism evidence="7 8">
    <name type="scientific">Frankia alni (strain DSM 45986 / CECT 9034 / ACN14a)</name>
    <dbReference type="NCBI Taxonomy" id="326424"/>
    <lineage>
        <taxon>Bacteria</taxon>
        <taxon>Bacillati</taxon>
        <taxon>Actinomycetota</taxon>
        <taxon>Actinomycetes</taxon>
        <taxon>Frankiales</taxon>
        <taxon>Frankiaceae</taxon>
        <taxon>Frankia</taxon>
    </lineage>
</organism>